<dbReference type="PANTHER" id="PTHR43471:SF12">
    <property type="entry name" value="HYPOTHETICAL MEMBRANE PROTEIN, CONSERVED"/>
    <property type="match status" value="1"/>
</dbReference>
<feature type="transmembrane region" description="Helical" evidence="1">
    <location>
        <begin position="188"/>
        <end position="206"/>
    </location>
</feature>
<evidence type="ECO:0000313" key="3">
    <source>
        <dbReference type="Proteomes" id="UP000018934"/>
    </source>
</evidence>
<keyword evidence="3" id="KW-1185">Reference proteome</keyword>
<evidence type="ECO:0000313" key="2">
    <source>
        <dbReference type="EMBL" id="AHF10435.1"/>
    </source>
</evidence>
<feature type="transmembrane region" description="Helical" evidence="1">
    <location>
        <begin position="75"/>
        <end position="95"/>
    </location>
</feature>
<keyword evidence="1" id="KW-0812">Transmembrane</keyword>
<name>A0ABM5P715_DEHRP</name>
<feature type="transmembrane region" description="Helical" evidence="1">
    <location>
        <begin position="122"/>
        <end position="145"/>
    </location>
</feature>
<protein>
    <submittedName>
        <fullName evidence="2">ABC transporter</fullName>
    </submittedName>
</protein>
<keyword evidence="1" id="KW-0472">Membrane</keyword>
<proteinExistence type="predicted"/>
<evidence type="ECO:0000256" key="1">
    <source>
        <dbReference type="SAM" id="Phobius"/>
    </source>
</evidence>
<dbReference type="PANTHER" id="PTHR43471">
    <property type="entry name" value="ABC TRANSPORTER PERMEASE"/>
    <property type="match status" value="1"/>
</dbReference>
<feature type="transmembrane region" description="Helical" evidence="1">
    <location>
        <begin position="157"/>
        <end position="181"/>
    </location>
</feature>
<keyword evidence="1" id="KW-1133">Transmembrane helix</keyword>
<dbReference type="Pfam" id="PF12679">
    <property type="entry name" value="ABC2_membrane_2"/>
    <property type="match status" value="1"/>
</dbReference>
<dbReference type="Proteomes" id="UP000018934">
    <property type="component" value="Chromosome"/>
</dbReference>
<reference evidence="2 3" key="1">
    <citation type="journal article" date="2013" name="Stand. Genomic Sci.">
        <title>Complete genome sequence of Dehalobacter restrictus PER-K23(T.).</title>
        <authorList>
            <person name="Kruse T."/>
            <person name="Maillard J."/>
            <person name="Goodwin L."/>
            <person name="Woyke T."/>
            <person name="Teshima H."/>
            <person name="Bruce D."/>
            <person name="Detter C."/>
            <person name="Tapia R."/>
            <person name="Han C."/>
            <person name="Huntemann M."/>
            <person name="Wei C.L."/>
            <person name="Han J."/>
            <person name="Chen A."/>
            <person name="Kyrpides N."/>
            <person name="Szeto E."/>
            <person name="Markowitz V."/>
            <person name="Ivanova N."/>
            <person name="Pagani I."/>
            <person name="Pati A."/>
            <person name="Pitluck S."/>
            <person name="Nolan M."/>
            <person name="Holliger C."/>
            <person name="Smidt H."/>
        </authorList>
    </citation>
    <scope>NUCLEOTIDE SEQUENCE [LARGE SCALE GENOMIC DNA]</scope>
    <source>
        <strain evidence="3">DSM 9455</strain>
    </source>
</reference>
<accession>A0ABM5P715</accession>
<feature type="transmembrane region" description="Helical" evidence="1">
    <location>
        <begin position="15"/>
        <end position="37"/>
    </location>
</feature>
<feature type="transmembrane region" description="Helical" evidence="1">
    <location>
        <begin position="238"/>
        <end position="258"/>
    </location>
</feature>
<organism evidence="2 3">
    <name type="scientific">Dehalobacter restrictus (strain DSM 9455 / PER-K23)</name>
    <dbReference type="NCBI Taxonomy" id="871738"/>
    <lineage>
        <taxon>Bacteria</taxon>
        <taxon>Bacillati</taxon>
        <taxon>Bacillota</taxon>
        <taxon>Clostridia</taxon>
        <taxon>Eubacteriales</taxon>
        <taxon>Desulfitobacteriaceae</taxon>
        <taxon>Dehalobacter</taxon>
    </lineage>
</organism>
<gene>
    <name evidence="2" type="ORF">DEHRE_10400</name>
</gene>
<dbReference type="RefSeq" id="WP_025205938.1">
    <property type="nucleotide sequence ID" value="NZ_CP007033.1"/>
</dbReference>
<sequence>MNIFLRELKAHRRSLIIWSIAIFLMIVSSVGKFTAYAETGQSMNALLSQIPSSIKAVLGMGDFDLTKVSGFYGMLYLYLLLLATVHASLLGANIISKEEQDKTTEFLLVKPVSRQKVITAKLLASLCNIIVFNLVTLIFSVVLMGKYAKGENLTGEISILMVGMFILQLMFLLIGTATAAVSRHPRSAASVATAILLVTFIISSAINMNSSLDRLKYITPFEYFKAERLLNGGGFEPVFLILSFVIIAVLVFVTYVAYQKRDLNV</sequence>
<dbReference type="EMBL" id="CP007033">
    <property type="protein sequence ID" value="AHF10435.1"/>
    <property type="molecule type" value="Genomic_DNA"/>
</dbReference>